<evidence type="ECO:0000313" key="1">
    <source>
        <dbReference type="EMBL" id="CAD7650029.1"/>
    </source>
</evidence>
<sequence>MVTVKFSARPNSERLLEMLSEIEPVNMESVLAEYLDYTDELQNDKHKNLYTYISTKIEQLNENEKIYLRELSIMKKLDNSHVV</sequence>
<dbReference type="Proteomes" id="UP000728032">
    <property type="component" value="Unassembled WGS sequence"/>
</dbReference>
<reference evidence="1" key="1">
    <citation type="submission" date="2020-11" db="EMBL/GenBank/DDBJ databases">
        <authorList>
            <person name="Tran Van P."/>
        </authorList>
    </citation>
    <scope>NUCLEOTIDE SEQUENCE</scope>
</reference>
<dbReference type="AlphaFoldDB" id="A0A7R9LY14"/>
<dbReference type="EMBL" id="OC918753">
    <property type="protein sequence ID" value="CAD7650029.1"/>
    <property type="molecule type" value="Genomic_DNA"/>
</dbReference>
<dbReference type="EMBL" id="CAJPVJ010003928">
    <property type="protein sequence ID" value="CAG2168103.1"/>
    <property type="molecule type" value="Genomic_DNA"/>
</dbReference>
<gene>
    <name evidence="1" type="ORF">ONB1V03_LOCUS7597</name>
</gene>
<evidence type="ECO:0000313" key="2">
    <source>
        <dbReference type="Proteomes" id="UP000728032"/>
    </source>
</evidence>
<dbReference type="OrthoDB" id="248923at2759"/>
<name>A0A7R9LY14_9ACAR</name>
<protein>
    <submittedName>
        <fullName evidence="1">Uncharacterized protein</fullName>
    </submittedName>
</protein>
<organism evidence="1">
    <name type="scientific">Oppiella nova</name>
    <dbReference type="NCBI Taxonomy" id="334625"/>
    <lineage>
        <taxon>Eukaryota</taxon>
        <taxon>Metazoa</taxon>
        <taxon>Ecdysozoa</taxon>
        <taxon>Arthropoda</taxon>
        <taxon>Chelicerata</taxon>
        <taxon>Arachnida</taxon>
        <taxon>Acari</taxon>
        <taxon>Acariformes</taxon>
        <taxon>Sarcoptiformes</taxon>
        <taxon>Oribatida</taxon>
        <taxon>Brachypylina</taxon>
        <taxon>Oppioidea</taxon>
        <taxon>Oppiidae</taxon>
        <taxon>Oppiella</taxon>
    </lineage>
</organism>
<keyword evidence="2" id="KW-1185">Reference proteome</keyword>
<proteinExistence type="predicted"/>
<feature type="non-terminal residue" evidence="1">
    <location>
        <position position="1"/>
    </location>
</feature>
<accession>A0A7R9LY14</accession>